<feature type="region of interest" description="Disordered" evidence="1">
    <location>
        <begin position="34"/>
        <end position="61"/>
    </location>
</feature>
<accession>U9T3Q0</accession>
<dbReference type="EMBL" id="KI296831">
    <property type="protein sequence ID" value="ESA00968.1"/>
    <property type="molecule type" value="Genomic_DNA"/>
</dbReference>
<protein>
    <submittedName>
        <fullName evidence="2">Uncharacterized protein</fullName>
    </submittedName>
</protein>
<feature type="compositionally biased region" description="Low complexity" evidence="1">
    <location>
        <begin position="50"/>
        <end position="61"/>
    </location>
</feature>
<organism evidence="2">
    <name type="scientific">Rhizophagus irregularis (strain DAOM 181602 / DAOM 197198 / MUCL 43194)</name>
    <name type="common">Arbuscular mycorrhizal fungus</name>
    <name type="synonym">Glomus intraradices</name>
    <dbReference type="NCBI Taxonomy" id="747089"/>
    <lineage>
        <taxon>Eukaryota</taxon>
        <taxon>Fungi</taxon>
        <taxon>Fungi incertae sedis</taxon>
        <taxon>Mucoromycota</taxon>
        <taxon>Glomeromycotina</taxon>
        <taxon>Glomeromycetes</taxon>
        <taxon>Glomerales</taxon>
        <taxon>Glomeraceae</taxon>
        <taxon>Rhizophagus</taxon>
    </lineage>
</organism>
<dbReference type="AlphaFoldDB" id="U9T3Q0"/>
<gene>
    <name evidence="2" type="ORF">GLOINDRAFT_7990</name>
</gene>
<evidence type="ECO:0000313" key="2">
    <source>
        <dbReference type="EMBL" id="ESA00968.1"/>
    </source>
</evidence>
<sequence length="61" mass="7157">MKRIGRNFCQLEYQNTISRKKEMMVLATIKFNENESDKIQSKRRKVGDITDTTDTTDTVQT</sequence>
<proteinExistence type="predicted"/>
<reference evidence="2" key="1">
    <citation type="submission" date="2013-07" db="EMBL/GenBank/DDBJ databases">
        <title>The genome of an arbuscular mycorrhizal fungus provides insights into the evolution of the oldest plant symbiosis.</title>
        <authorList>
            <consortium name="DOE Joint Genome Institute"/>
            <person name="Tisserant E."/>
            <person name="Malbreil M."/>
            <person name="Kuo A."/>
            <person name="Kohler A."/>
            <person name="Symeonidi A."/>
            <person name="Balestrini R."/>
            <person name="Charron P."/>
            <person name="Duensing N."/>
            <person name="Frei-dit-Frey N."/>
            <person name="Gianinazzi-Pearson V."/>
            <person name="Gilbert B."/>
            <person name="Handa Y."/>
            <person name="Hijri M."/>
            <person name="Kaul R."/>
            <person name="Kawaguchi M."/>
            <person name="Krajinski F."/>
            <person name="Lammers P."/>
            <person name="Lapierre D."/>
            <person name="Masclaux F.G."/>
            <person name="Murat C."/>
            <person name="Morin E."/>
            <person name="Ndikumana S."/>
            <person name="Pagni M."/>
            <person name="Petitpierre D."/>
            <person name="Requena N."/>
            <person name="Rosikiewicz P."/>
            <person name="Riley R."/>
            <person name="Saito K."/>
            <person name="San Clemente H."/>
            <person name="Shapiro H."/>
            <person name="van Tuinen D."/>
            <person name="Becard G."/>
            <person name="Bonfante P."/>
            <person name="Paszkowski U."/>
            <person name="Shachar-Hill Y."/>
            <person name="Young J.P."/>
            <person name="Sanders I.R."/>
            <person name="Henrissat B."/>
            <person name="Rensing S.A."/>
            <person name="Grigoriev I.V."/>
            <person name="Corradi N."/>
            <person name="Roux C."/>
            <person name="Martin F."/>
        </authorList>
    </citation>
    <scope>NUCLEOTIDE SEQUENCE</scope>
    <source>
        <strain evidence="2">DAOM 197198</strain>
    </source>
</reference>
<name>U9T3Q0_RHIID</name>
<dbReference type="HOGENOM" id="CLU_2923855_0_0_1"/>
<evidence type="ECO:0000256" key="1">
    <source>
        <dbReference type="SAM" id="MobiDB-lite"/>
    </source>
</evidence>